<organism evidence="1 2">
    <name type="scientific">Paenibacillus violae</name>
    <dbReference type="NCBI Taxonomy" id="3077234"/>
    <lineage>
        <taxon>Bacteria</taxon>
        <taxon>Bacillati</taxon>
        <taxon>Bacillota</taxon>
        <taxon>Bacilli</taxon>
        <taxon>Bacillales</taxon>
        <taxon>Paenibacillaceae</taxon>
        <taxon>Paenibacillus</taxon>
    </lineage>
</organism>
<protein>
    <submittedName>
        <fullName evidence="1">DUF4912 domain-containing protein</fullName>
    </submittedName>
</protein>
<accession>A0ABU3RJ77</accession>
<name>A0ABU3RJ77_9BACL</name>
<evidence type="ECO:0000313" key="2">
    <source>
        <dbReference type="Proteomes" id="UP001260980"/>
    </source>
</evidence>
<proteinExistence type="predicted"/>
<comment type="caution">
    <text evidence="1">The sequence shown here is derived from an EMBL/GenBank/DDBJ whole genome shotgun (WGS) entry which is preliminary data.</text>
</comment>
<dbReference type="Pfam" id="PF16258">
    <property type="entry name" value="DUF4912"/>
    <property type="match status" value="1"/>
</dbReference>
<gene>
    <name evidence="1" type="ORF">RQP52_22670</name>
</gene>
<dbReference type="Proteomes" id="UP001260980">
    <property type="component" value="Unassembled WGS sequence"/>
</dbReference>
<keyword evidence="2" id="KW-1185">Reference proteome</keyword>
<dbReference type="EMBL" id="JAWCUD010000008">
    <property type="protein sequence ID" value="MDU0203892.1"/>
    <property type="molecule type" value="Genomic_DNA"/>
</dbReference>
<sequence>MSLIPTQAFSAHSNDRDTLYLLVQSSANLFAYWQLSSRKKRMVQDHFGADWLLLQPTLRFYETTVEQAVSTHRPDTISELPLPQGECCFLNGFLPGRFYFAELGIKNEQGQFLPLLRSNTIQTPHIHTNQEFPSNVLTTENQVTYRPAAVSIQLKASIAHEYFSAYSVYLPKCTHPADSEFGGDLD</sequence>
<dbReference type="InterPro" id="IPR032585">
    <property type="entry name" value="DUF4912"/>
</dbReference>
<dbReference type="RefSeq" id="WP_315953948.1">
    <property type="nucleotide sequence ID" value="NZ_JAWCUD010000008.1"/>
</dbReference>
<evidence type="ECO:0000313" key="1">
    <source>
        <dbReference type="EMBL" id="MDU0203892.1"/>
    </source>
</evidence>
<reference evidence="1 2" key="1">
    <citation type="submission" date="2023-10" db="EMBL/GenBank/DDBJ databases">
        <title>Paenibacillus strain PFR10 Genome sequencing and assembly.</title>
        <authorList>
            <person name="Kim I."/>
        </authorList>
    </citation>
    <scope>NUCLEOTIDE SEQUENCE [LARGE SCALE GENOMIC DNA]</scope>
    <source>
        <strain evidence="1 2">PFR10</strain>
    </source>
</reference>